<dbReference type="RefSeq" id="WP_066567690.1">
    <property type="nucleotide sequence ID" value="NZ_CP015622.1"/>
</dbReference>
<proteinExistence type="predicted"/>
<dbReference type="PANTHER" id="PTHR33164:SF99">
    <property type="entry name" value="MARR FAMILY REGULATORY PROTEIN"/>
    <property type="match status" value="1"/>
</dbReference>
<dbReference type="SMR" id="A0A172QVH1"/>
<dbReference type="SUPFAM" id="SSF46785">
    <property type="entry name" value="Winged helix' DNA-binding domain"/>
    <property type="match status" value="1"/>
</dbReference>
<protein>
    <submittedName>
        <fullName evidence="2">MarR family transcriptional regulator</fullName>
    </submittedName>
</protein>
<feature type="domain" description="HTH marR-type" evidence="1">
    <location>
        <begin position="1"/>
        <end position="153"/>
    </location>
</feature>
<dbReference type="InterPro" id="IPR036388">
    <property type="entry name" value="WH-like_DNA-bd_sf"/>
</dbReference>
<gene>
    <name evidence="2" type="ORF">ccrud_11280</name>
</gene>
<evidence type="ECO:0000259" key="1">
    <source>
        <dbReference type="PROSITE" id="PS50995"/>
    </source>
</evidence>
<organism evidence="2 3">
    <name type="scientific">Corynebacterium crudilactis</name>
    <dbReference type="NCBI Taxonomy" id="1652495"/>
    <lineage>
        <taxon>Bacteria</taxon>
        <taxon>Bacillati</taxon>
        <taxon>Actinomycetota</taxon>
        <taxon>Actinomycetes</taxon>
        <taxon>Mycobacteriales</taxon>
        <taxon>Corynebacteriaceae</taxon>
        <taxon>Corynebacterium</taxon>
    </lineage>
</organism>
<dbReference type="PROSITE" id="PS50995">
    <property type="entry name" value="HTH_MARR_2"/>
    <property type="match status" value="1"/>
</dbReference>
<dbReference type="Gene3D" id="1.10.10.10">
    <property type="entry name" value="Winged helix-like DNA-binding domain superfamily/Winged helix DNA-binding domain"/>
    <property type="match status" value="1"/>
</dbReference>
<dbReference type="PRINTS" id="PR00598">
    <property type="entry name" value="HTHMARR"/>
</dbReference>
<dbReference type="OrthoDB" id="8635520at2"/>
<dbReference type="GO" id="GO:0003700">
    <property type="term" value="F:DNA-binding transcription factor activity"/>
    <property type="evidence" value="ECO:0007669"/>
    <property type="project" value="InterPro"/>
</dbReference>
<dbReference type="KEGG" id="ccjz:ccrud_11280"/>
<dbReference type="EMBL" id="CP015622">
    <property type="protein sequence ID" value="ANE04723.1"/>
    <property type="molecule type" value="Genomic_DNA"/>
</dbReference>
<evidence type="ECO:0000313" key="3">
    <source>
        <dbReference type="Proteomes" id="UP000076929"/>
    </source>
</evidence>
<dbReference type="InterPro" id="IPR000835">
    <property type="entry name" value="HTH_MarR-typ"/>
</dbReference>
<dbReference type="PANTHER" id="PTHR33164">
    <property type="entry name" value="TRANSCRIPTIONAL REGULATOR, MARR FAMILY"/>
    <property type="match status" value="1"/>
</dbReference>
<dbReference type="Pfam" id="PF01047">
    <property type="entry name" value="MarR"/>
    <property type="match status" value="1"/>
</dbReference>
<name>A0A172QVH1_9CORY</name>
<reference evidence="2 3" key="1">
    <citation type="submission" date="2016-05" db="EMBL/GenBank/DDBJ databases">
        <title>Complete genome sequence of Corynebacterium crudilactis, a new Corynebacterium species isolated from raw cow's milk.</title>
        <authorList>
            <person name="Christian R."/>
            <person name="Zimmermann J."/>
            <person name="Lipski A."/>
            <person name="Kalinowski J."/>
        </authorList>
    </citation>
    <scope>NUCLEOTIDE SEQUENCE [LARGE SCALE GENOMIC DNA]</scope>
    <source>
        <strain evidence="2 3">JZ16</strain>
    </source>
</reference>
<dbReference type="SMART" id="SM00347">
    <property type="entry name" value="HTH_MARR"/>
    <property type="match status" value="1"/>
</dbReference>
<keyword evidence="3" id="KW-1185">Reference proteome</keyword>
<dbReference type="GO" id="GO:0006950">
    <property type="term" value="P:response to stress"/>
    <property type="evidence" value="ECO:0007669"/>
    <property type="project" value="TreeGrafter"/>
</dbReference>
<dbReference type="InterPro" id="IPR036390">
    <property type="entry name" value="WH_DNA-bd_sf"/>
</dbReference>
<dbReference type="STRING" id="1652495.ccrud_11280"/>
<dbReference type="AlphaFoldDB" id="A0A172QVH1"/>
<evidence type="ECO:0000313" key="2">
    <source>
        <dbReference type="EMBL" id="ANE04723.1"/>
    </source>
</evidence>
<accession>A0A172QVH1</accession>
<sequence length="165" mass="18777">MTSENPESQDIWLTDEQQDVWLDVWTMRIGLPARLDAQLKEAAGLSHFEYFTMAQISMAPNRRVRMSELAELSDMTLSHLSRVVTRLEKAGWVKRVPDPDDGRATVAVLTDSGWKKVQDTAPGHVQEVRRIVFDSLTAEELRVMGTAMKKIVNQLDMSNRLPRVN</sequence>
<dbReference type="Proteomes" id="UP000076929">
    <property type="component" value="Chromosome"/>
</dbReference>
<dbReference type="InterPro" id="IPR039422">
    <property type="entry name" value="MarR/SlyA-like"/>
</dbReference>